<name>A0A6J4NLX0_9ACTN</name>
<dbReference type="CDD" id="cd06170">
    <property type="entry name" value="LuxR_C_like"/>
    <property type="match status" value="1"/>
</dbReference>
<dbReference type="EMBL" id="CADCUN010000132">
    <property type="protein sequence ID" value="CAA9386327.1"/>
    <property type="molecule type" value="Genomic_DNA"/>
</dbReference>
<protein>
    <recommendedName>
        <fullName evidence="2">HTH luxR-type domain-containing protein</fullName>
    </recommendedName>
</protein>
<evidence type="ECO:0000256" key="1">
    <source>
        <dbReference type="ARBA" id="ARBA00023125"/>
    </source>
</evidence>
<organism evidence="3">
    <name type="scientific">uncultured Nocardioides sp</name>
    <dbReference type="NCBI Taxonomy" id="198441"/>
    <lineage>
        <taxon>Bacteria</taxon>
        <taxon>Bacillati</taxon>
        <taxon>Actinomycetota</taxon>
        <taxon>Actinomycetes</taxon>
        <taxon>Propionibacteriales</taxon>
        <taxon>Nocardioidaceae</taxon>
        <taxon>Nocardioides</taxon>
        <taxon>environmental samples</taxon>
    </lineage>
</organism>
<sequence>MEALAGQLEAGWRALEQAQWDAARRRFEVVLAAGESASAREGLGQTLWFLGEIADGIGSKACAFELYARAGQCDDAARTAVWVSHQHLLAGRVSAARGWLARAERVLEDVPECEGHGWAAVERARHAPDPADRAAHALRAVAIGRRLRAGDLEIFALSVVGRARVEGGHIEDGLLLLEEALAGAVGGRVRNVHTLAEAYCNLIIASTSTGDWARATEWCEQVDAFARAHRTAPLFGTCRGVHADVLLATGHWPEAEQALETSLATHARFVPQMAGPSVASLAELRVSQGRLPDAEALLAGREEDPTALRVLALLRMAQGRPASSASLLERALRHRSSGVLGTARLLAALVDARVGLADLDGAEQAARALAGLGTDSGVRLVTALSDLAAARLARASGNAEDAAERARLALTSFRALAMPLEAAEARVELARALAGTAATTDLAVDEAEAALAVFRGLGASRSAGAVEVLLRDLAARRTGGEPHLPGQLTPREQQVLELVALGYSNARIATELVITEKTAGHHVSHILAKLGAHNRTEAAAALRGRR</sequence>
<keyword evidence="1" id="KW-0238">DNA-binding</keyword>
<dbReference type="PANTHER" id="PTHR43214:SF43">
    <property type="entry name" value="TWO-COMPONENT RESPONSE REGULATOR"/>
    <property type="match status" value="1"/>
</dbReference>
<dbReference type="PROSITE" id="PS50043">
    <property type="entry name" value="HTH_LUXR_2"/>
    <property type="match status" value="1"/>
</dbReference>
<reference evidence="3" key="1">
    <citation type="submission" date="2020-02" db="EMBL/GenBank/DDBJ databases">
        <authorList>
            <person name="Meier V. D."/>
        </authorList>
    </citation>
    <scope>NUCLEOTIDE SEQUENCE</scope>
    <source>
        <strain evidence="3">AVDCRST_MAG60</strain>
    </source>
</reference>
<dbReference type="InterPro" id="IPR039420">
    <property type="entry name" value="WalR-like"/>
</dbReference>
<dbReference type="InterPro" id="IPR036388">
    <property type="entry name" value="WH-like_DNA-bd_sf"/>
</dbReference>
<dbReference type="Gene3D" id="1.10.10.10">
    <property type="entry name" value="Winged helix-like DNA-binding domain superfamily/Winged helix DNA-binding domain"/>
    <property type="match status" value="1"/>
</dbReference>
<dbReference type="SMART" id="SM00421">
    <property type="entry name" value="HTH_LUXR"/>
    <property type="match status" value="1"/>
</dbReference>
<evidence type="ECO:0000313" key="3">
    <source>
        <dbReference type="EMBL" id="CAA9386327.1"/>
    </source>
</evidence>
<dbReference type="PANTHER" id="PTHR43214">
    <property type="entry name" value="TWO-COMPONENT RESPONSE REGULATOR"/>
    <property type="match status" value="1"/>
</dbReference>
<accession>A0A6J4NLX0</accession>
<dbReference type="SUPFAM" id="SSF46894">
    <property type="entry name" value="C-terminal effector domain of the bipartite response regulators"/>
    <property type="match status" value="1"/>
</dbReference>
<dbReference type="AlphaFoldDB" id="A0A6J4NLX0"/>
<dbReference type="GO" id="GO:0006355">
    <property type="term" value="P:regulation of DNA-templated transcription"/>
    <property type="evidence" value="ECO:0007669"/>
    <property type="project" value="InterPro"/>
</dbReference>
<feature type="domain" description="HTH luxR-type" evidence="2">
    <location>
        <begin position="481"/>
        <end position="546"/>
    </location>
</feature>
<dbReference type="InterPro" id="IPR000792">
    <property type="entry name" value="Tscrpt_reg_LuxR_C"/>
</dbReference>
<dbReference type="SUPFAM" id="SSF48452">
    <property type="entry name" value="TPR-like"/>
    <property type="match status" value="1"/>
</dbReference>
<dbReference type="InterPro" id="IPR011990">
    <property type="entry name" value="TPR-like_helical_dom_sf"/>
</dbReference>
<dbReference type="GO" id="GO:0003677">
    <property type="term" value="F:DNA binding"/>
    <property type="evidence" value="ECO:0007669"/>
    <property type="project" value="UniProtKB-KW"/>
</dbReference>
<evidence type="ECO:0000259" key="2">
    <source>
        <dbReference type="PROSITE" id="PS50043"/>
    </source>
</evidence>
<dbReference type="Gene3D" id="1.25.40.10">
    <property type="entry name" value="Tetratricopeptide repeat domain"/>
    <property type="match status" value="1"/>
</dbReference>
<proteinExistence type="predicted"/>
<dbReference type="PRINTS" id="PR00038">
    <property type="entry name" value="HTHLUXR"/>
</dbReference>
<gene>
    <name evidence="3" type="ORF">AVDCRST_MAG60-1251</name>
</gene>
<dbReference type="Pfam" id="PF00196">
    <property type="entry name" value="GerE"/>
    <property type="match status" value="1"/>
</dbReference>
<dbReference type="InterPro" id="IPR016032">
    <property type="entry name" value="Sig_transdc_resp-reg_C-effctor"/>
</dbReference>